<dbReference type="InterPro" id="IPR011011">
    <property type="entry name" value="Znf_FYVE_PHD"/>
</dbReference>
<dbReference type="InterPro" id="IPR013083">
    <property type="entry name" value="Znf_RING/FYVE/PHD"/>
</dbReference>
<evidence type="ECO:0000313" key="2">
    <source>
        <dbReference type="Proteomes" id="UP001306508"/>
    </source>
</evidence>
<dbReference type="InterPro" id="IPR028651">
    <property type="entry name" value="ING_fam"/>
</dbReference>
<sequence>MSLPLEDIRHDFFHALDHFPSDLVRTLWLLQSIDVQLNECYDNTSKIGNEERSTYFEYLQSQLRKQSVSLLKLVQDQKNILNRERVQLNKQLHTRNRYQNFIKKINETKPTVHSYQDTKSNEVSIGIENTEDQDLEPRYCICNDVSYGDMIACDNDNWEMVL</sequence>
<dbReference type="Proteomes" id="UP001306508">
    <property type="component" value="Unassembled WGS sequence"/>
</dbReference>
<dbReference type="GO" id="GO:0000785">
    <property type="term" value="C:chromatin"/>
    <property type="evidence" value="ECO:0007669"/>
    <property type="project" value="UniProtKB-ARBA"/>
</dbReference>
<evidence type="ECO:0000313" key="1">
    <source>
        <dbReference type="EMBL" id="KAK5779355.1"/>
    </source>
</evidence>
<reference evidence="2" key="1">
    <citation type="submission" date="2023-07" db="EMBL/GenBank/DDBJ databases">
        <title>A draft genome of Kazachstania heterogenica Y-27499.</title>
        <authorList>
            <person name="Donic C."/>
            <person name="Kralova J.S."/>
            <person name="Fidel L."/>
            <person name="Ben-Dor S."/>
            <person name="Jung S."/>
        </authorList>
    </citation>
    <scope>NUCLEOTIDE SEQUENCE [LARGE SCALE GENOMIC DNA]</scope>
    <source>
        <strain evidence="2">Y27499</strain>
    </source>
</reference>
<dbReference type="SUPFAM" id="SSF57903">
    <property type="entry name" value="FYVE/PHD zinc finger"/>
    <property type="match status" value="1"/>
</dbReference>
<proteinExistence type="predicted"/>
<protein>
    <submittedName>
        <fullName evidence="1">Uncharacterized protein</fullName>
    </submittedName>
</protein>
<name>A0AAN8A8F7_9SACH</name>
<comment type="caution">
    <text evidence="1">The sequence shown here is derived from an EMBL/GenBank/DDBJ whole genome shotgun (WGS) entry which is preliminary data.</text>
</comment>
<dbReference type="AlphaFoldDB" id="A0AAN8A8F7"/>
<accession>A0AAN8A8F7</accession>
<dbReference type="EMBL" id="JAWIZZ010000047">
    <property type="protein sequence ID" value="KAK5779355.1"/>
    <property type="molecule type" value="Genomic_DNA"/>
</dbReference>
<gene>
    <name evidence="1" type="ORF">RI543_003246</name>
</gene>
<keyword evidence="2" id="KW-1185">Reference proteome</keyword>
<dbReference type="Gene3D" id="3.30.40.10">
    <property type="entry name" value="Zinc/RING finger domain, C3HC4 (zinc finger)"/>
    <property type="match status" value="1"/>
</dbReference>
<organism evidence="1 2">
    <name type="scientific">Arxiozyma heterogenica</name>
    <dbReference type="NCBI Taxonomy" id="278026"/>
    <lineage>
        <taxon>Eukaryota</taxon>
        <taxon>Fungi</taxon>
        <taxon>Dikarya</taxon>
        <taxon>Ascomycota</taxon>
        <taxon>Saccharomycotina</taxon>
        <taxon>Saccharomycetes</taxon>
        <taxon>Saccharomycetales</taxon>
        <taxon>Saccharomycetaceae</taxon>
        <taxon>Arxiozyma</taxon>
    </lineage>
</organism>
<dbReference type="PANTHER" id="PTHR10333">
    <property type="entry name" value="INHIBITOR OF GROWTH PROTEIN"/>
    <property type="match status" value="1"/>
</dbReference>